<dbReference type="Pfam" id="PF10542">
    <property type="entry name" value="Vitelline_membr"/>
    <property type="match status" value="1"/>
</dbReference>
<dbReference type="VEuPathDB" id="VectorBase:MDOA012299"/>
<organism evidence="4">
    <name type="scientific">Musca domestica</name>
    <name type="common">House fly</name>
    <dbReference type="NCBI Taxonomy" id="7370"/>
    <lineage>
        <taxon>Eukaryota</taxon>
        <taxon>Metazoa</taxon>
        <taxon>Ecdysozoa</taxon>
        <taxon>Arthropoda</taxon>
        <taxon>Hexapoda</taxon>
        <taxon>Insecta</taxon>
        <taxon>Pterygota</taxon>
        <taxon>Neoptera</taxon>
        <taxon>Endopterygota</taxon>
        <taxon>Diptera</taxon>
        <taxon>Brachycera</taxon>
        <taxon>Muscomorpha</taxon>
        <taxon>Muscoidea</taxon>
        <taxon>Muscidae</taxon>
        <taxon>Musca</taxon>
    </lineage>
</organism>
<dbReference type="InterPro" id="IPR013135">
    <property type="entry name" value="Vitelline_membr_Cys-rich-dom"/>
</dbReference>
<feature type="signal peptide" evidence="2">
    <location>
        <begin position="1"/>
        <end position="17"/>
    </location>
</feature>
<evidence type="ECO:0000313" key="4">
    <source>
        <dbReference type="EnsemblMetazoa" id="MDOA012299-PA"/>
    </source>
</evidence>
<reference evidence="4" key="1">
    <citation type="submission" date="2020-05" db="UniProtKB">
        <authorList>
            <consortium name="EnsemblMetazoa"/>
        </authorList>
    </citation>
    <scope>IDENTIFICATION</scope>
    <source>
        <strain evidence="4">Aabys</strain>
    </source>
</reference>
<evidence type="ECO:0000256" key="1">
    <source>
        <dbReference type="ARBA" id="ARBA00022729"/>
    </source>
</evidence>
<feature type="chain" id="PRO_5044561341" description="VM domain-containing protein" evidence="2">
    <location>
        <begin position="18"/>
        <end position="113"/>
    </location>
</feature>
<dbReference type="VEuPathDB" id="VectorBase:MDOMA2_005558"/>
<protein>
    <recommendedName>
        <fullName evidence="3">VM domain-containing protein</fullName>
    </recommendedName>
</protein>
<evidence type="ECO:0000256" key="2">
    <source>
        <dbReference type="SAM" id="SignalP"/>
    </source>
</evidence>
<feature type="domain" description="VM" evidence="3">
    <location>
        <begin position="36"/>
        <end position="73"/>
    </location>
</feature>
<keyword evidence="1 2" id="KW-0732">Signal</keyword>
<evidence type="ECO:0000259" key="3">
    <source>
        <dbReference type="PROSITE" id="PS51137"/>
    </source>
</evidence>
<dbReference type="AlphaFoldDB" id="A0A1I8N7A1"/>
<gene>
    <name evidence="4" type="primary">101887645</name>
</gene>
<sequence>MKYSIAVFLLFVAYVAGDYGSAAGGGGGVARYGPVTIPAPPCPKNYLFSCQPSLSPAPCSPPVAAFAAAAGGGGGAGAGGAGGSAGAYSQQYPLYSVPQPFNGIQVNLDGYRY</sequence>
<proteinExistence type="predicted"/>
<name>A0A1I8N7A1_MUSDO</name>
<dbReference type="KEGG" id="mde:101887645"/>
<dbReference type="PROSITE" id="PS51137">
    <property type="entry name" value="VM"/>
    <property type="match status" value="1"/>
</dbReference>
<dbReference type="OrthoDB" id="8067730at2759"/>
<dbReference type="EnsemblMetazoa" id="MDOA012299-RA">
    <property type="protein sequence ID" value="MDOA012299-PA"/>
    <property type="gene ID" value="MDOA012299"/>
</dbReference>
<accession>A0A1I8N7A1</accession>
<dbReference type="RefSeq" id="XP_005187781.2">
    <property type="nucleotide sequence ID" value="XM_005187724.3"/>
</dbReference>
<dbReference type="eggNOG" id="ENOG502TCVM">
    <property type="taxonomic scope" value="Eukaryota"/>
</dbReference>